<gene>
    <name evidence="7" type="ORF">DJ568_04730</name>
</gene>
<proteinExistence type="predicted"/>
<feature type="domain" description="Cytochrome c" evidence="6">
    <location>
        <begin position="732"/>
        <end position="866"/>
    </location>
</feature>
<keyword evidence="5" id="KW-0472">Membrane</keyword>
<dbReference type="PANTHER" id="PTHR33546">
    <property type="entry name" value="LARGE, MULTIFUNCTIONAL SECRETED PROTEIN-RELATED"/>
    <property type="match status" value="1"/>
</dbReference>
<dbReference type="PANTHER" id="PTHR33546:SF1">
    <property type="entry name" value="LARGE, MULTIFUNCTIONAL SECRETED PROTEIN"/>
    <property type="match status" value="1"/>
</dbReference>
<dbReference type="PROSITE" id="PS51007">
    <property type="entry name" value="CYTC"/>
    <property type="match status" value="1"/>
</dbReference>
<dbReference type="Gene3D" id="1.10.760.10">
    <property type="entry name" value="Cytochrome c-like domain"/>
    <property type="match status" value="1"/>
</dbReference>
<dbReference type="SUPFAM" id="SSF46626">
    <property type="entry name" value="Cytochrome c"/>
    <property type="match status" value="1"/>
</dbReference>
<dbReference type="NCBIfam" id="TIGR02603">
    <property type="entry name" value="CxxCH_TIGR02603"/>
    <property type="match status" value="1"/>
</dbReference>
<dbReference type="RefSeq" id="WP_114004093.1">
    <property type="nucleotide sequence ID" value="NZ_QGDC01000002.1"/>
</dbReference>
<evidence type="ECO:0000256" key="4">
    <source>
        <dbReference type="PROSITE-ProRule" id="PRU00433"/>
    </source>
</evidence>
<dbReference type="Pfam" id="PF06283">
    <property type="entry name" value="ThuA"/>
    <property type="match status" value="1"/>
</dbReference>
<keyword evidence="1 4" id="KW-0349">Heme</keyword>
<dbReference type="GO" id="GO:0020037">
    <property type="term" value="F:heme binding"/>
    <property type="evidence" value="ECO:0007669"/>
    <property type="project" value="InterPro"/>
</dbReference>
<comment type="caution">
    <text evidence="7">The sequence shown here is derived from an EMBL/GenBank/DDBJ whole genome shotgun (WGS) entry which is preliminary data.</text>
</comment>
<dbReference type="InterPro" id="IPR029010">
    <property type="entry name" value="ThuA-like"/>
</dbReference>
<dbReference type="Pfam" id="PF00034">
    <property type="entry name" value="Cytochrom_C"/>
    <property type="match status" value="1"/>
</dbReference>
<sequence length="1142" mass="126267">MKNLQISVQSITGPVPGKRQLTILFILSAISLIGFFAVKSADTGGNYNYGFSSSSALTPVDTTGIPPVQMFVPGFSVKELPVSVTNVNVVRYGPDGKLYALAYDGHIYVLTDTNGDGLEDKVETWWDKDLFRMPVGMVVDKEGIYVTSNNKVSLLKDTNKDGKADTEEVLTKDWVRPFVYTGTTETGVDAFGIAKASDGSIYFSLGAADFTNAYVVDTAGKSKYDINSERGTVLRLAPGSSKREIVCTGIRFPVAMAFNEHGDLFASEQEGATWLANGNPLDELLYIEKGKHYGFPPRHPKYLPNVIDEPSVYDYTPQHQSTCGLNFNVSINGGPLFGPQWWVNNAIVSGYSRGKLYRTELIKTASGYVAQNAIIGSVSSLLVDAAPTPQGDLIIATHSGAPDWGNGPNAKGKLFKIIRTNKVLPQPVSVFAAKADQVKIAFDNPVPKEYLAGLADKIKIEYGEFVNSGDRFEVWRPGYQAVDRQMRSLRQEIGVKSVELSVDGRTLIVNTYTHVEPVAYAIKLPAFAADNKAPGSIPQVPNIDLAYNLNAVDVSWVSGNQKWNGTVPHLDLMVVKAFTKPYGASENINTILQKPGTITWKTKLNLWYMLRPIQQPEGSVDYKWPDENVTLVLKSSAPVDVKAGKAKITPSSKQGDAYITKLTFDKVERVPYDLEIAMNSDGKNAGMEVHYYTNEDSRPRALQVSRFFAPWLKEIYPPQVNTTDEKPELAGGNWSRGKKLFFGEAICSTCHMVNGKGKAIGPDLSNLIFRDYKSVMRDIHSPSAAINPDYIAYTVTLKDKRKLVGWVSQTTDSLTVRDLGGNNTTVPLSQVESSKTMSTSLMPEGLDKMLGPQKMKDLLTYLLTARKPLQLDFPFIPAIRTGVEARQVMQEYTPPAPKAKTPAKPLRVLWLASERESQFATKNIWQQNKRDYLLEQKRMTELLGLAYNVKVTNAAKWPTAEQFVNADVIVFFWNYPGFTEANGKQLDAFLQRGGGLVYINQAIKADNAQALANRIGMAFQTGKSKFREGPIDYTFTQGNPLTKGFTKTRFQEESQWQLVQGMNKQVTVLATANEDGKPQPQLWTTTGPAGKGKVFVAVPGFWDWTYDDPLYRMLLLRGIAWAGGKPPYSYEEVVNMGARVTR</sequence>
<organism evidence="7 8">
    <name type="scientific">Mucilaginibacter hurinus</name>
    <dbReference type="NCBI Taxonomy" id="2201324"/>
    <lineage>
        <taxon>Bacteria</taxon>
        <taxon>Pseudomonadati</taxon>
        <taxon>Bacteroidota</taxon>
        <taxon>Sphingobacteriia</taxon>
        <taxon>Sphingobacteriales</taxon>
        <taxon>Sphingobacteriaceae</taxon>
        <taxon>Mucilaginibacter</taxon>
    </lineage>
</organism>
<dbReference type="GO" id="GO:0046872">
    <property type="term" value="F:metal ion binding"/>
    <property type="evidence" value="ECO:0007669"/>
    <property type="project" value="UniProtKB-KW"/>
</dbReference>
<dbReference type="InterPro" id="IPR009056">
    <property type="entry name" value="Cyt_c-like_dom"/>
</dbReference>
<evidence type="ECO:0000256" key="2">
    <source>
        <dbReference type="ARBA" id="ARBA00022723"/>
    </source>
</evidence>
<dbReference type="EMBL" id="QGDC01000002">
    <property type="protein sequence ID" value="RCH56056.1"/>
    <property type="molecule type" value="Genomic_DNA"/>
</dbReference>
<dbReference type="Gene3D" id="2.120.10.30">
    <property type="entry name" value="TolB, C-terminal domain"/>
    <property type="match status" value="1"/>
</dbReference>
<dbReference type="OrthoDB" id="627427at2"/>
<name>A0A367GT97_9SPHI</name>
<keyword evidence="2 4" id="KW-0479">Metal-binding</keyword>
<reference evidence="7 8" key="1">
    <citation type="submission" date="2018-05" db="EMBL/GenBank/DDBJ databases">
        <title>Mucilaginibacter hurinus sp. nov., isolated from briquette warehouse soil.</title>
        <authorList>
            <person name="Choi L."/>
        </authorList>
    </citation>
    <scope>NUCLEOTIDE SEQUENCE [LARGE SCALE GENOMIC DNA]</scope>
    <source>
        <strain evidence="7 8">ZR32</strain>
    </source>
</reference>
<evidence type="ECO:0000313" key="8">
    <source>
        <dbReference type="Proteomes" id="UP000253209"/>
    </source>
</evidence>
<dbReference type="Pfam" id="PF23500">
    <property type="entry name" value="DUF7133"/>
    <property type="match status" value="1"/>
</dbReference>
<dbReference type="AlphaFoldDB" id="A0A367GT97"/>
<evidence type="ECO:0000256" key="5">
    <source>
        <dbReference type="SAM" id="Phobius"/>
    </source>
</evidence>
<dbReference type="InterPro" id="IPR011042">
    <property type="entry name" value="6-blade_b-propeller_TolB-like"/>
</dbReference>
<feature type="transmembrane region" description="Helical" evidence="5">
    <location>
        <begin position="21"/>
        <end position="38"/>
    </location>
</feature>
<evidence type="ECO:0000256" key="1">
    <source>
        <dbReference type="ARBA" id="ARBA00022617"/>
    </source>
</evidence>
<evidence type="ECO:0000256" key="3">
    <source>
        <dbReference type="ARBA" id="ARBA00023004"/>
    </source>
</evidence>
<dbReference type="SUPFAM" id="SSF50952">
    <property type="entry name" value="Soluble quinoprotein glucose dehydrogenase"/>
    <property type="match status" value="1"/>
</dbReference>
<accession>A0A367GT97</accession>
<keyword evidence="5" id="KW-1133">Transmembrane helix</keyword>
<dbReference type="InterPro" id="IPR036909">
    <property type="entry name" value="Cyt_c-like_dom_sf"/>
</dbReference>
<evidence type="ECO:0000313" key="7">
    <source>
        <dbReference type="EMBL" id="RCH56056.1"/>
    </source>
</evidence>
<dbReference type="InterPro" id="IPR013427">
    <property type="entry name" value="Haem-bd_dom_put"/>
</dbReference>
<dbReference type="GO" id="GO:0009055">
    <property type="term" value="F:electron transfer activity"/>
    <property type="evidence" value="ECO:0007669"/>
    <property type="project" value="InterPro"/>
</dbReference>
<dbReference type="Proteomes" id="UP000253209">
    <property type="component" value="Unassembled WGS sequence"/>
</dbReference>
<protein>
    <recommendedName>
        <fullName evidence="6">Cytochrome c domain-containing protein</fullName>
    </recommendedName>
</protein>
<dbReference type="InterPro" id="IPR055557">
    <property type="entry name" value="DUF7133"/>
</dbReference>
<keyword evidence="5" id="KW-0812">Transmembrane</keyword>
<dbReference type="InterPro" id="IPR011041">
    <property type="entry name" value="Quinoprot_gluc/sorb_DH_b-prop"/>
</dbReference>
<keyword evidence="3 4" id="KW-0408">Iron</keyword>
<dbReference type="InterPro" id="IPR029062">
    <property type="entry name" value="Class_I_gatase-like"/>
</dbReference>
<keyword evidence="8" id="KW-1185">Reference proteome</keyword>
<dbReference type="SUPFAM" id="SSF52317">
    <property type="entry name" value="Class I glutamine amidotransferase-like"/>
    <property type="match status" value="1"/>
</dbReference>
<dbReference type="Gene3D" id="3.40.50.880">
    <property type="match status" value="1"/>
</dbReference>
<evidence type="ECO:0000259" key="6">
    <source>
        <dbReference type="PROSITE" id="PS51007"/>
    </source>
</evidence>